<sequence>MLVTNNKFGVRKQNTTRSAVVSLIKVIFLEVVFAGPGDAWAELAPATAIDGWFLNVTYSGYQ</sequence>
<reference evidence="1" key="1">
    <citation type="journal article" date="2014" name="Front. Microbiol.">
        <title>High frequency of phylogenetically diverse reductive dehalogenase-homologous genes in deep subseafloor sedimentary metagenomes.</title>
        <authorList>
            <person name="Kawai M."/>
            <person name="Futagami T."/>
            <person name="Toyoda A."/>
            <person name="Takaki Y."/>
            <person name="Nishi S."/>
            <person name="Hori S."/>
            <person name="Arai W."/>
            <person name="Tsubouchi T."/>
            <person name="Morono Y."/>
            <person name="Uchiyama I."/>
            <person name="Ito T."/>
            <person name="Fujiyama A."/>
            <person name="Inagaki F."/>
            <person name="Takami H."/>
        </authorList>
    </citation>
    <scope>NUCLEOTIDE SEQUENCE</scope>
    <source>
        <strain evidence="1">Expedition CK06-06</strain>
    </source>
</reference>
<protein>
    <submittedName>
        <fullName evidence="1">Uncharacterized protein</fullName>
    </submittedName>
</protein>
<dbReference type="AlphaFoldDB" id="X1CCY3"/>
<name>X1CCY3_9ZZZZ</name>
<organism evidence="1">
    <name type="scientific">marine sediment metagenome</name>
    <dbReference type="NCBI Taxonomy" id="412755"/>
    <lineage>
        <taxon>unclassified sequences</taxon>
        <taxon>metagenomes</taxon>
        <taxon>ecological metagenomes</taxon>
    </lineage>
</organism>
<gene>
    <name evidence="1" type="ORF">S01H4_63888</name>
</gene>
<accession>X1CCY3</accession>
<proteinExistence type="predicted"/>
<evidence type="ECO:0000313" key="1">
    <source>
        <dbReference type="EMBL" id="GAH06116.1"/>
    </source>
</evidence>
<dbReference type="EMBL" id="BART01038568">
    <property type="protein sequence ID" value="GAH06116.1"/>
    <property type="molecule type" value="Genomic_DNA"/>
</dbReference>
<comment type="caution">
    <text evidence="1">The sequence shown here is derived from an EMBL/GenBank/DDBJ whole genome shotgun (WGS) entry which is preliminary data.</text>
</comment>